<evidence type="ECO:0000256" key="5">
    <source>
        <dbReference type="ARBA" id="ARBA00022839"/>
    </source>
</evidence>
<comment type="function">
    <text evidence="6">Bidirectionally degrades single-stranded DNA into large acid-insoluble oligonucleotides, which are then degraded further into small acid-soluble oligonucleotides.</text>
</comment>
<comment type="subcellular location">
    <subcellularLocation>
        <location evidence="6">Cytoplasm</location>
    </subcellularLocation>
</comment>
<dbReference type="Gene3D" id="1.10.287.1040">
    <property type="entry name" value="Exonuclease VII, small subunit"/>
    <property type="match status" value="1"/>
</dbReference>
<dbReference type="InterPro" id="IPR037004">
    <property type="entry name" value="Exonuc_VII_ssu_sf"/>
</dbReference>
<comment type="catalytic activity">
    <reaction evidence="6">
        <text>Exonucleolytic cleavage in either 5'- to 3'- or 3'- to 5'-direction to yield nucleoside 5'-phosphates.</text>
        <dbReference type="EC" id="3.1.11.6"/>
    </reaction>
</comment>
<sequence length="89" mass="9687">MTKHLATEKLAPENLAAPTFESAMAELERLVAQMESGQLPLEQSLTAYKRGAELLGFCQQALAEVEQQVRVLNEANQLSPFNGGDARDA</sequence>
<dbReference type="NCBIfam" id="NF002140">
    <property type="entry name" value="PRK00977.1-4"/>
    <property type="match status" value="1"/>
</dbReference>
<evidence type="ECO:0000256" key="3">
    <source>
        <dbReference type="ARBA" id="ARBA00022722"/>
    </source>
</evidence>
<evidence type="ECO:0000256" key="2">
    <source>
        <dbReference type="ARBA" id="ARBA00022490"/>
    </source>
</evidence>
<accession>A0A3N0V3U1</accession>
<evidence type="ECO:0000256" key="6">
    <source>
        <dbReference type="HAMAP-Rule" id="MF_00337"/>
    </source>
</evidence>
<dbReference type="GO" id="GO:0005829">
    <property type="term" value="C:cytosol"/>
    <property type="evidence" value="ECO:0007669"/>
    <property type="project" value="TreeGrafter"/>
</dbReference>
<organism evidence="7 8">
    <name type="scientific">Pseudomethylobacillus aquaticus</name>
    <dbReference type="NCBI Taxonomy" id="2676064"/>
    <lineage>
        <taxon>Bacteria</taxon>
        <taxon>Pseudomonadati</taxon>
        <taxon>Pseudomonadota</taxon>
        <taxon>Betaproteobacteria</taxon>
        <taxon>Nitrosomonadales</taxon>
        <taxon>Methylophilaceae</taxon>
        <taxon>Pseudomethylobacillus</taxon>
    </lineage>
</organism>
<comment type="caution">
    <text evidence="7">The sequence shown here is derived from an EMBL/GenBank/DDBJ whole genome shotgun (WGS) entry which is preliminary data.</text>
</comment>
<dbReference type="GO" id="GO:0008855">
    <property type="term" value="F:exodeoxyribonuclease VII activity"/>
    <property type="evidence" value="ECO:0007669"/>
    <property type="project" value="UniProtKB-UniRule"/>
</dbReference>
<dbReference type="SUPFAM" id="SSF116842">
    <property type="entry name" value="XseB-like"/>
    <property type="match status" value="1"/>
</dbReference>
<comment type="similarity">
    <text evidence="1 6">Belongs to the XseB family.</text>
</comment>
<dbReference type="GO" id="GO:0009318">
    <property type="term" value="C:exodeoxyribonuclease VII complex"/>
    <property type="evidence" value="ECO:0007669"/>
    <property type="project" value="UniProtKB-UniRule"/>
</dbReference>
<dbReference type="GO" id="GO:0006308">
    <property type="term" value="P:DNA catabolic process"/>
    <property type="evidence" value="ECO:0007669"/>
    <property type="project" value="UniProtKB-UniRule"/>
</dbReference>
<dbReference type="EC" id="3.1.11.6" evidence="6"/>
<keyword evidence="2 6" id="KW-0963">Cytoplasm</keyword>
<dbReference type="PANTHER" id="PTHR34137:SF1">
    <property type="entry name" value="EXODEOXYRIBONUCLEASE 7 SMALL SUBUNIT"/>
    <property type="match status" value="1"/>
</dbReference>
<dbReference type="AlphaFoldDB" id="A0A3N0V3U1"/>
<evidence type="ECO:0000256" key="1">
    <source>
        <dbReference type="ARBA" id="ARBA00009998"/>
    </source>
</evidence>
<proteinExistence type="inferred from homology"/>
<dbReference type="NCBIfam" id="TIGR01280">
    <property type="entry name" value="xseB"/>
    <property type="match status" value="1"/>
</dbReference>
<dbReference type="HAMAP" id="MF_00337">
    <property type="entry name" value="Exonuc_7_S"/>
    <property type="match status" value="1"/>
</dbReference>
<dbReference type="PANTHER" id="PTHR34137">
    <property type="entry name" value="EXODEOXYRIBONUCLEASE 7 SMALL SUBUNIT"/>
    <property type="match status" value="1"/>
</dbReference>
<keyword evidence="8" id="KW-1185">Reference proteome</keyword>
<keyword evidence="4 6" id="KW-0378">Hydrolase</keyword>
<evidence type="ECO:0000313" key="7">
    <source>
        <dbReference type="EMBL" id="ROH87231.1"/>
    </source>
</evidence>
<gene>
    <name evidence="6" type="primary">xseB</name>
    <name evidence="7" type="ORF">ED236_06060</name>
</gene>
<evidence type="ECO:0000313" key="8">
    <source>
        <dbReference type="Proteomes" id="UP000275137"/>
    </source>
</evidence>
<dbReference type="EMBL" id="RJVP01000002">
    <property type="protein sequence ID" value="ROH87231.1"/>
    <property type="molecule type" value="Genomic_DNA"/>
</dbReference>
<comment type="subunit">
    <text evidence="6">Heterooligomer composed of large and small subunits.</text>
</comment>
<dbReference type="Proteomes" id="UP000275137">
    <property type="component" value="Unassembled WGS sequence"/>
</dbReference>
<reference evidence="7 8" key="1">
    <citation type="submission" date="2018-10" db="EMBL/GenBank/DDBJ databases">
        <authorList>
            <person name="Chen W.-M."/>
        </authorList>
    </citation>
    <scope>NUCLEOTIDE SEQUENCE [LARGE SCALE GENOMIC DNA]</scope>
    <source>
        <strain evidence="7 8">H-5</strain>
    </source>
</reference>
<keyword evidence="3 6" id="KW-0540">Nuclease</keyword>
<dbReference type="RefSeq" id="WP_123237032.1">
    <property type="nucleotide sequence ID" value="NZ_RJVP01000002.1"/>
</dbReference>
<dbReference type="Pfam" id="PF02609">
    <property type="entry name" value="Exonuc_VII_S"/>
    <property type="match status" value="1"/>
</dbReference>
<protein>
    <recommendedName>
        <fullName evidence="6">Exodeoxyribonuclease 7 small subunit</fullName>
        <ecNumber evidence="6">3.1.11.6</ecNumber>
    </recommendedName>
    <alternativeName>
        <fullName evidence="6">Exodeoxyribonuclease VII small subunit</fullName>
        <shortName evidence="6">Exonuclease VII small subunit</shortName>
    </alternativeName>
</protein>
<name>A0A3N0V3U1_9PROT</name>
<evidence type="ECO:0000256" key="4">
    <source>
        <dbReference type="ARBA" id="ARBA00022801"/>
    </source>
</evidence>
<keyword evidence="5 6" id="KW-0269">Exonuclease</keyword>
<dbReference type="NCBIfam" id="NF002141">
    <property type="entry name" value="PRK00977.1-5"/>
    <property type="match status" value="1"/>
</dbReference>
<dbReference type="InterPro" id="IPR003761">
    <property type="entry name" value="Exonuc_VII_S"/>
</dbReference>